<name>A0A6A6R6S9_9PEZI</name>
<keyword evidence="3" id="KW-1185">Reference proteome</keyword>
<dbReference type="EMBL" id="MU004183">
    <property type="protein sequence ID" value="KAF2500271.1"/>
    <property type="molecule type" value="Genomic_DNA"/>
</dbReference>
<feature type="compositionally biased region" description="Polar residues" evidence="1">
    <location>
        <begin position="180"/>
        <end position="192"/>
    </location>
</feature>
<sequence>MVTVIPEMNKSFSTFSNTPHNSKLHFQTSDTMQSIKGAINGVLGYVNDTAHPEGSLASSPTNTATSPTSPRASSSSSLTLCANIEFDSSEWKVLAAEESQPSAASAQGGGISQQVCEQPAQNQPDRRVKVEDGIEDDEEEGLPRNSSGIDGPLLRGTSDGGNDTLKEEPVSTIDYRIDSSVPNAIQKPNPSTETRKPVKRADRLTRRPGRPSIKTEPIEKQTGQPTKRQDSPYARPKLPRTYPYSIMGQTLTISSPATGPLRTRGSNITVNSSISGTITDQGSVIVLNSPFYGTIYAQGSKITVNTSQFGTIRAQGCEISINAASTGRILGPQGCKITVCRAAEGTAQIVNPMGCSRDGYEEARITSSTTICLSSGYWRFDNWV</sequence>
<organism evidence="2 3">
    <name type="scientific">Lophium mytilinum</name>
    <dbReference type="NCBI Taxonomy" id="390894"/>
    <lineage>
        <taxon>Eukaryota</taxon>
        <taxon>Fungi</taxon>
        <taxon>Dikarya</taxon>
        <taxon>Ascomycota</taxon>
        <taxon>Pezizomycotina</taxon>
        <taxon>Dothideomycetes</taxon>
        <taxon>Pleosporomycetidae</taxon>
        <taxon>Mytilinidiales</taxon>
        <taxon>Mytilinidiaceae</taxon>
        <taxon>Lophium</taxon>
    </lineage>
</organism>
<feature type="compositionally biased region" description="Low complexity" evidence="1">
    <location>
        <begin position="97"/>
        <end position="106"/>
    </location>
</feature>
<gene>
    <name evidence="2" type="ORF">BU16DRAFT_556747</name>
</gene>
<accession>A0A6A6R6S9</accession>
<dbReference type="Proteomes" id="UP000799750">
    <property type="component" value="Unassembled WGS sequence"/>
</dbReference>
<feature type="region of interest" description="Disordered" evidence="1">
    <location>
        <begin position="53"/>
        <end position="77"/>
    </location>
</feature>
<dbReference type="AlphaFoldDB" id="A0A6A6R6S9"/>
<evidence type="ECO:0000256" key="1">
    <source>
        <dbReference type="SAM" id="MobiDB-lite"/>
    </source>
</evidence>
<feature type="region of interest" description="Disordered" evidence="1">
    <location>
        <begin position="97"/>
        <end position="241"/>
    </location>
</feature>
<reference evidence="2" key="1">
    <citation type="journal article" date="2020" name="Stud. Mycol.">
        <title>101 Dothideomycetes genomes: a test case for predicting lifestyles and emergence of pathogens.</title>
        <authorList>
            <person name="Haridas S."/>
            <person name="Albert R."/>
            <person name="Binder M."/>
            <person name="Bloem J."/>
            <person name="Labutti K."/>
            <person name="Salamov A."/>
            <person name="Andreopoulos B."/>
            <person name="Baker S."/>
            <person name="Barry K."/>
            <person name="Bills G."/>
            <person name="Bluhm B."/>
            <person name="Cannon C."/>
            <person name="Castanera R."/>
            <person name="Culley D."/>
            <person name="Daum C."/>
            <person name="Ezra D."/>
            <person name="Gonzalez J."/>
            <person name="Henrissat B."/>
            <person name="Kuo A."/>
            <person name="Liang C."/>
            <person name="Lipzen A."/>
            <person name="Lutzoni F."/>
            <person name="Magnuson J."/>
            <person name="Mondo S."/>
            <person name="Nolan M."/>
            <person name="Ohm R."/>
            <person name="Pangilinan J."/>
            <person name="Park H.-J."/>
            <person name="Ramirez L."/>
            <person name="Alfaro M."/>
            <person name="Sun H."/>
            <person name="Tritt A."/>
            <person name="Yoshinaga Y."/>
            <person name="Zwiers L.-H."/>
            <person name="Turgeon B."/>
            <person name="Goodwin S."/>
            <person name="Spatafora J."/>
            <person name="Crous P."/>
            <person name="Grigoriev I."/>
        </authorList>
    </citation>
    <scope>NUCLEOTIDE SEQUENCE</scope>
    <source>
        <strain evidence="2">CBS 269.34</strain>
    </source>
</reference>
<feature type="compositionally biased region" description="Basic and acidic residues" evidence="1">
    <location>
        <begin position="193"/>
        <end position="205"/>
    </location>
</feature>
<evidence type="ECO:0000313" key="2">
    <source>
        <dbReference type="EMBL" id="KAF2500271.1"/>
    </source>
</evidence>
<feature type="compositionally biased region" description="Low complexity" evidence="1">
    <location>
        <begin position="55"/>
        <end position="77"/>
    </location>
</feature>
<proteinExistence type="predicted"/>
<protein>
    <submittedName>
        <fullName evidence="2">Uncharacterized protein</fullName>
    </submittedName>
</protein>
<evidence type="ECO:0000313" key="3">
    <source>
        <dbReference type="Proteomes" id="UP000799750"/>
    </source>
</evidence>